<keyword evidence="2" id="KW-1185">Reference proteome</keyword>
<dbReference type="RefSeq" id="WP_049833869.1">
    <property type="nucleotide sequence ID" value="NZ_CP012160.1"/>
</dbReference>
<reference evidence="1 2" key="1">
    <citation type="journal article" date="2015" name="Genome Announc.">
        <title>Closed Genome Sequence of Octadecabacter temperatus SB1, the First Mesophilic Species of the Genus Octadecabacter.</title>
        <authorList>
            <person name="Voget S."/>
            <person name="Billerbeck S."/>
            <person name="Simon M."/>
            <person name="Daniel R."/>
        </authorList>
    </citation>
    <scope>NUCLEOTIDE SEQUENCE [LARGE SCALE GENOMIC DNA]</scope>
    <source>
        <strain evidence="1 2">SB1</strain>
    </source>
</reference>
<gene>
    <name evidence="1" type="ORF">OSB_09250</name>
</gene>
<dbReference type="Proteomes" id="UP000067444">
    <property type="component" value="Chromosome"/>
</dbReference>
<dbReference type="EMBL" id="CP012160">
    <property type="protein sequence ID" value="AKS45484.1"/>
    <property type="molecule type" value="Genomic_DNA"/>
</dbReference>
<name>A0A0K0Y3H0_9RHOB</name>
<dbReference type="KEGG" id="otm:OSB_09250"/>
<dbReference type="STRING" id="1458307.OSB_09250"/>
<organism evidence="1 2">
    <name type="scientific">Octadecabacter temperatus</name>
    <dbReference type="NCBI Taxonomy" id="1458307"/>
    <lineage>
        <taxon>Bacteria</taxon>
        <taxon>Pseudomonadati</taxon>
        <taxon>Pseudomonadota</taxon>
        <taxon>Alphaproteobacteria</taxon>
        <taxon>Rhodobacterales</taxon>
        <taxon>Roseobacteraceae</taxon>
        <taxon>Octadecabacter</taxon>
    </lineage>
</organism>
<sequence length="189" mass="20820">MPDFTPGIGHNSGRVDEPGKSWRTHVWAKARKQLMPTLPIEVVRRRVARAKELGLPYKTYAGLRASSGDDLIGFMFSNNALDVLRRADKVAASKAAKIAALKDARSIGLAQLPTTPDQLTPPLQTAHTAPMPLAPWVEKRAHLRDVFAQVGRPPSRFILICDTAMEREWVEAGRMAGALPAQTFFEVTQ</sequence>
<dbReference type="OrthoDB" id="7644647at2"/>
<evidence type="ECO:0000313" key="1">
    <source>
        <dbReference type="EMBL" id="AKS45484.1"/>
    </source>
</evidence>
<dbReference type="AlphaFoldDB" id="A0A0K0Y3H0"/>
<proteinExistence type="predicted"/>
<evidence type="ECO:0000313" key="2">
    <source>
        <dbReference type="Proteomes" id="UP000067444"/>
    </source>
</evidence>
<protein>
    <submittedName>
        <fullName evidence="1">Uncharacterized protein</fullName>
    </submittedName>
</protein>
<accession>A0A0K0Y3H0</accession>